<evidence type="ECO:0000313" key="7">
    <source>
        <dbReference type="EMBL" id="RCG31489.1"/>
    </source>
</evidence>
<feature type="DNA-binding region" description="H-T-H motif" evidence="4">
    <location>
        <begin position="115"/>
        <end position="134"/>
    </location>
</feature>
<evidence type="ECO:0000259" key="6">
    <source>
        <dbReference type="PROSITE" id="PS50977"/>
    </source>
</evidence>
<dbReference type="Pfam" id="PF00440">
    <property type="entry name" value="TetR_N"/>
    <property type="match status" value="1"/>
</dbReference>
<dbReference type="InterPro" id="IPR036390">
    <property type="entry name" value="WH_DNA-bd_sf"/>
</dbReference>
<evidence type="ECO:0000259" key="5">
    <source>
        <dbReference type="PROSITE" id="PS50949"/>
    </source>
</evidence>
<feature type="domain" description="HTH gntR-type" evidence="5">
    <location>
        <begin position="4"/>
        <end position="72"/>
    </location>
</feature>
<dbReference type="PROSITE" id="PS50949">
    <property type="entry name" value="HTH_GNTR"/>
    <property type="match status" value="1"/>
</dbReference>
<proteinExistence type="predicted"/>
<dbReference type="GO" id="GO:0003700">
    <property type="term" value="F:DNA-binding transcription factor activity"/>
    <property type="evidence" value="ECO:0007669"/>
    <property type="project" value="InterPro"/>
</dbReference>
<evidence type="ECO:0000256" key="4">
    <source>
        <dbReference type="PROSITE-ProRule" id="PRU00335"/>
    </source>
</evidence>
<dbReference type="Gene3D" id="1.10.10.10">
    <property type="entry name" value="Winged helix-like DNA-binding domain superfamily/Winged helix DNA-binding domain"/>
    <property type="match status" value="1"/>
</dbReference>
<keyword evidence="8" id="KW-1185">Reference proteome</keyword>
<dbReference type="Gene3D" id="1.10.10.60">
    <property type="entry name" value="Homeodomain-like"/>
    <property type="match status" value="1"/>
</dbReference>
<evidence type="ECO:0000313" key="8">
    <source>
        <dbReference type="Proteomes" id="UP000253094"/>
    </source>
</evidence>
<keyword evidence="2 4" id="KW-0238">DNA-binding</keyword>
<evidence type="ECO:0000256" key="1">
    <source>
        <dbReference type="ARBA" id="ARBA00023015"/>
    </source>
</evidence>
<keyword evidence="1" id="KW-0805">Transcription regulation</keyword>
<dbReference type="RefSeq" id="WP_114028059.1">
    <property type="nucleotide sequence ID" value="NZ_QOIL01000004.1"/>
</dbReference>
<dbReference type="Gene3D" id="1.10.357.10">
    <property type="entry name" value="Tetracycline Repressor, domain 2"/>
    <property type="match status" value="1"/>
</dbReference>
<reference evidence="7 8" key="1">
    <citation type="submission" date="2018-06" db="EMBL/GenBank/DDBJ databases">
        <title>Sphaerisporangium craniellae sp. nov., isolated from a marine sponge in the South China Sea.</title>
        <authorList>
            <person name="Li L."/>
        </authorList>
    </citation>
    <scope>NUCLEOTIDE SEQUENCE [LARGE SCALE GENOMIC DNA]</scope>
    <source>
        <strain evidence="7 8">CCTCC AA 208026</strain>
    </source>
</reference>
<feature type="domain" description="HTH tetR-type" evidence="6">
    <location>
        <begin position="92"/>
        <end position="152"/>
    </location>
</feature>
<dbReference type="AlphaFoldDB" id="A0A367FNK4"/>
<dbReference type="SUPFAM" id="SSF46689">
    <property type="entry name" value="Homeodomain-like"/>
    <property type="match status" value="1"/>
</dbReference>
<dbReference type="Proteomes" id="UP000253094">
    <property type="component" value="Unassembled WGS sequence"/>
</dbReference>
<dbReference type="SMART" id="SM00345">
    <property type="entry name" value="HTH_GNTR"/>
    <property type="match status" value="1"/>
</dbReference>
<dbReference type="InterPro" id="IPR009057">
    <property type="entry name" value="Homeodomain-like_sf"/>
</dbReference>
<dbReference type="InterPro" id="IPR036271">
    <property type="entry name" value="Tet_transcr_reg_TetR-rel_C_sf"/>
</dbReference>
<dbReference type="GO" id="GO:0003677">
    <property type="term" value="F:DNA binding"/>
    <property type="evidence" value="ECO:0007669"/>
    <property type="project" value="UniProtKB-UniRule"/>
</dbReference>
<evidence type="ECO:0000256" key="3">
    <source>
        <dbReference type="ARBA" id="ARBA00023163"/>
    </source>
</evidence>
<dbReference type="SUPFAM" id="SSF46785">
    <property type="entry name" value="Winged helix' DNA-binding domain"/>
    <property type="match status" value="1"/>
</dbReference>
<dbReference type="SUPFAM" id="SSF48498">
    <property type="entry name" value="Tetracyclin repressor-like, C-terminal domain"/>
    <property type="match status" value="1"/>
</dbReference>
<dbReference type="PROSITE" id="PS50977">
    <property type="entry name" value="HTH_TETR_2"/>
    <property type="match status" value="1"/>
</dbReference>
<comment type="caution">
    <text evidence="7">The sequence shown here is derived from an EMBL/GenBank/DDBJ whole genome shotgun (WGS) entry which is preliminary data.</text>
</comment>
<dbReference type="OrthoDB" id="4540879at2"/>
<dbReference type="CDD" id="cd07377">
    <property type="entry name" value="WHTH_GntR"/>
    <property type="match status" value="1"/>
</dbReference>
<dbReference type="InterPro" id="IPR036388">
    <property type="entry name" value="WH-like_DNA-bd_sf"/>
</dbReference>
<dbReference type="PANTHER" id="PTHR44846">
    <property type="entry name" value="MANNOSYL-D-GLYCERATE TRANSPORT/METABOLISM SYSTEM REPRESSOR MNGR-RELATED"/>
    <property type="match status" value="1"/>
</dbReference>
<evidence type="ECO:0000256" key="2">
    <source>
        <dbReference type="ARBA" id="ARBA00023125"/>
    </source>
</evidence>
<protein>
    <submittedName>
        <fullName evidence="7">GntR family transcriptional regulator</fullName>
    </submittedName>
</protein>
<dbReference type="Pfam" id="PF02909">
    <property type="entry name" value="TetR_C_1"/>
    <property type="match status" value="1"/>
</dbReference>
<organism evidence="7 8">
    <name type="scientific">Sphaerisporangium album</name>
    <dbReference type="NCBI Taxonomy" id="509200"/>
    <lineage>
        <taxon>Bacteria</taxon>
        <taxon>Bacillati</taxon>
        <taxon>Actinomycetota</taxon>
        <taxon>Actinomycetes</taxon>
        <taxon>Streptosporangiales</taxon>
        <taxon>Streptosporangiaceae</taxon>
        <taxon>Sphaerisporangium</taxon>
    </lineage>
</organism>
<sequence length="312" mass="34851">MTDRALYLRIADEIADDIRSGRLAEGRPAPSTRRIVRDWGVAMATATKVIGALRAEGLVETIPGSGTIVRRRDERPAGTAPRVTVERSRRARLTQREIVEAAVRIADAEGLPLVTMRRVAVSLGVSTMALYRHVPNRSDLTLRMADHMFAGARVPEIPMAAWRRRLEAVAHLFWTVFGRHPWAAEVFSLSRPQLMPNVLPIAEWSLSTLRAMGFDAHDILCAHINLFGHVRSMALVRLVEAQAEEDTGMSADDWMRLQDGGLRRWASSAGHPGLGYVVRERFDFDLDTVFEYGLQRMLDGIDTRRRALGLPG</sequence>
<name>A0A367FNK4_9ACTN</name>
<dbReference type="EMBL" id="QOIL01000004">
    <property type="protein sequence ID" value="RCG31489.1"/>
    <property type="molecule type" value="Genomic_DNA"/>
</dbReference>
<dbReference type="GO" id="GO:0045892">
    <property type="term" value="P:negative regulation of DNA-templated transcription"/>
    <property type="evidence" value="ECO:0007669"/>
    <property type="project" value="InterPro"/>
</dbReference>
<dbReference type="InterPro" id="IPR000524">
    <property type="entry name" value="Tscrpt_reg_HTH_GntR"/>
</dbReference>
<gene>
    <name evidence="7" type="ORF">DQ384_07850</name>
</gene>
<dbReference type="PANTHER" id="PTHR44846:SF17">
    <property type="entry name" value="GNTR-FAMILY TRANSCRIPTIONAL REGULATOR"/>
    <property type="match status" value="1"/>
</dbReference>
<dbReference type="Pfam" id="PF00392">
    <property type="entry name" value="GntR"/>
    <property type="match status" value="1"/>
</dbReference>
<accession>A0A367FNK4</accession>
<dbReference type="InterPro" id="IPR004111">
    <property type="entry name" value="Repressor_TetR_C"/>
</dbReference>
<dbReference type="InterPro" id="IPR001647">
    <property type="entry name" value="HTH_TetR"/>
</dbReference>
<keyword evidence="3" id="KW-0804">Transcription</keyword>
<dbReference type="InterPro" id="IPR050679">
    <property type="entry name" value="Bact_HTH_transcr_reg"/>
</dbReference>